<dbReference type="EMBL" id="JARGEQ010000016">
    <property type="protein sequence ID" value="MDF1585217.1"/>
    <property type="molecule type" value="Genomic_DNA"/>
</dbReference>
<comment type="caution">
    <text evidence="2">The sequence shown here is derived from an EMBL/GenBank/DDBJ whole genome shotgun (WGS) entry which is preliminary data.</text>
</comment>
<protein>
    <submittedName>
        <fullName evidence="2">ClpXP protease specificity-enhancing factor SspB</fullName>
    </submittedName>
</protein>
<dbReference type="AlphaFoldDB" id="A0AAP3UXK0"/>
<name>A0AAP3UXK0_9PROT</name>
<organism evidence="2 3">
    <name type="scientific">Marinimicrococcus flavescens</name>
    <dbReference type="NCBI Taxonomy" id="3031815"/>
    <lineage>
        <taxon>Bacteria</taxon>
        <taxon>Pseudomonadati</taxon>
        <taxon>Pseudomonadota</taxon>
        <taxon>Alphaproteobacteria</taxon>
        <taxon>Geminicoccales</taxon>
        <taxon>Geminicoccaceae</taxon>
        <taxon>Marinimicrococcus</taxon>
    </lineage>
</organism>
<dbReference type="InterPro" id="IPR007481">
    <property type="entry name" value="SspB"/>
</dbReference>
<evidence type="ECO:0000313" key="3">
    <source>
        <dbReference type="Proteomes" id="UP001301140"/>
    </source>
</evidence>
<keyword evidence="2" id="KW-0378">Hydrolase</keyword>
<keyword evidence="3" id="KW-1185">Reference proteome</keyword>
<dbReference type="GO" id="GO:0006508">
    <property type="term" value="P:proteolysis"/>
    <property type="evidence" value="ECO:0007669"/>
    <property type="project" value="UniProtKB-KW"/>
</dbReference>
<dbReference type="Proteomes" id="UP001301140">
    <property type="component" value="Unassembled WGS sequence"/>
</dbReference>
<sequence length="179" mass="19927">MRRGQIDYGRLVEIALRSVVRDVLKRLGEDDLPPPHHFYVTFRTADPGVDIPEFLRERYPSEMTIVLQHQFWDLVVDEDGFAVTLSFNDAPQRLRVPYSALKVFADPGAEFGLQFTLEPDVVPLPTAGGPHERRGDAPDERHEAEIAELPPQDERAAPDAGAGAGAGAEVVSLDTFRRK</sequence>
<accession>A0AAP3UXK0</accession>
<dbReference type="GO" id="GO:0008233">
    <property type="term" value="F:peptidase activity"/>
    <property type="evidence" value="ECO:0007669"/>
    <property type="project" value="UniProtKB-KW"/>
</dbReference>
<feature type="region of interest" description="Disordered" evidence="1">
    <location>
        <begin position="122"/>
        <end position="179"/>
    </location>
</feature>
<proteinExistence type="predicted"/>
<evidence type="ECO:0000313" key="2">
    <source>
        <dbReference type="EMBL" id="MDF1585217.1"/>
    </source>
</evidence>
<feature type="compositionally biased region" description="Basic and acidic residues" evidence="1">
    <location>
        <begin position="130"/>
        <end position="145"/>
    </location>
</feature>
<dbReference type="SUPFAM" id="SSF101738">
    <property type="entry name" value="SspB-like"/>
    <property type="match status" value="1"/>
</dbReference>
<dbReference type="RefSeq" id="WP_327787631.1">
    <property type="nucleotide sequence ID" value="NZ_JARGEQ010000016.1"/>
</dbReference>
<reference evidence="2 3" key="1">
    <citation type="submission" date="2023-03" db="EMBL/GenBank/DDBJ databases">
        <title>YIM 152171 draft genome.</title>
        <authorList>
            <person name="Yang Z."/>
        </authorList>
    </citation>
    <scope>NUCLEOTIDE SEQUENCE [LARGE SCALE GENOMIC DNA]</scope>
    <source>
        <strain evidence="2 3">YIM 152171</strain>
    </source>
</reference>
<dbReference type="InterPro" id="IPR036760">
    <property type="entry name" value="SspB-like_sf"/>
</dbReference>
<keyword evidence="2" id="KW-0645">Protease</keyword>
<gene>
    <name evidence="2" type="ORF">PZ740_02325</name>
</gene>
<evidence type="ECO:0000256" key="1">
    <source>
        <dbReference type="SAM" id="MobiDB-lite"/>
    </source>
</evidence>
<dbReference type="Gene3D" id="2.30.30.220">
    <property type="entry name" value="SspB-like"/>
    <property type="match status" value="1"/>
</dbReference>
<dbReference type="Pfam" id="PF04386">
    <property type="entry name" value="SspB"/>
    <property type="match status" value="1"/>
</dbReference>